<dbReference type="Pfam" id="PF12697">
    <property type="entry name" value="Abhydrolase_6"/>
    <property type="match status" value="1"/>
</dbReference>
<dbReference type="InterPro" id="IPR029058">
    <property type="entry name" value="AB_hydrolase_fold"/>
</dbReference>
<sequence>MLRHNGAYIAERRVPARLTALGVPVLVIFGAADRRWDPSSAHQYATVLNARVEQLPDVGHFPMLEAPEATGELLLRFAANGR</sequence>
<proteinExistence type="predicted"/>
<dbReference type="Proteomes" id="UP001230654">
    <property type="component" value="Unassembled WGS sequence"/>
</dbReference>
<reference evidence="2 3" key="1">
    <citation type="submission" date="2023-07" db="EMBL/GenBank/DDBJ databases">
        <title>Comparative genomics of wheat-associated soil bacteria to identify genetic determinants of phenazine resistance.</title>
        <authorList>
            <person name="Mouncey N."/>
        </authorList>
    </citation>
    <scope>NUCLEOTIDE SEQUENCE [LARGE SCALE GENOMIC DNA]</scope>
    <source>
        <strain evidence="2 3">B2I6</strain>
    </source>
</reference>
<feature type="domain" description="AB hydrolase-1" evidence="1">
    <location>
        <begin position="13"/>
        <end position="70"/>
    </location>
</feature>
<dbReference type="SUPFAM" id="SSF53474">
    <property type="entry name" value="alpha/beta-Hydrolases"/>
    <property type="match status" value="1"/>
</dbReference>
<dbReference type="EMBL" id="JAUSWV010000001">
    <property type="protein sequence ID" value="MDQ0578142.1"/>
    <property type="molecule type" value="Genomic_DNA"/>
</dbReference>
<dbReference type="Gene3D" id="3.40.50.1820">
    <property type="entry name" value="alpha/beta hydrolase"/>
    <property type="match status" value="1"/>
</dbReference>
<dbReference type="InterPro" id="IPR000073">
    <property type="entry name" value="AB_hydrolase_1"/>
</dbReference>
<evidence type="ECO:0000313" key="2">
    <source>
        <dbReference type="EMBL" id="MDQ0578142.1"/>
    </source>
</evidence>
<protein>
    <submittedName>
        <fullName evidence="2">Pimeloyl-ACP methyl ester carboxylesterase</fullName>
    </submittedName>
</protein>
<comment type="caution">
    <text evidence="2">The sequence shown here is derived from an EMBL/GenBank/DDBJ whole genome shotgun (WGS) entry which is preliminary data.</text>
</comment>
<name>A0ABU0NHN4_STRRH</name>
<evidence type="ECO:0000259" key="1">
    <source>
        <dbReference type="Pfam" id="PF12697"/>
    </source>
</evidence>
<accession>A0ABU0NHN4</accession>
<organism evidence="2 3">
    <name type="scientific">Streptomyces rishiriensis</name>
    <dbReference type="NCBI Taxonomy" id="68264"/>
    <lineage>
        <taxon>Bacteria</taxon>
        <taxon>Bacillati</taxon>
        <taxon>Actinomycetota</taxon>
        <taxon>Actinomycetes</taxon>
        <taxon>Kitasatosporales</taxon>
        <taxon>Streptomycetaceae</taxon>
        <taxon>Streptomyces</taxon>
    </lineage>
</organism>
<evidence type="ECO:0000313" key="3">
    <source>
        <dbReference type="Proteomes" id="UP001230654"/>
    </source>
</evidence>
<keyword evidence="3" id="KW-1185">Reference proteome</keyword>
<gene>
    <name evidence="2" type="ORF">QF030_000320</name>
</gene>